<evidence type="ECO:0000313" key="2">
    <source>
        <dbReference type="WBParaSite" id="nRc.2.0.1.t12692-RA"/>
    </source>
</evidence>
<dbReference type="OMA" id="RNFHAND"/>
<dbReference type="PANTHER" id="PTHR14222:SF1">
    <property type="entry name" value="CONDENSIN-2 COMPLEX SUBUNIT D3"/>
    <property type="match status" value="1"/>
</dbReference>
<dbReference type="GO" id="GO:0010032">
    <property type="term" value="P:meiotic chromosome condensation"/>
    <property type="evidence" value="ECO:0007669"/>
    <property type="project" value="TreeGrafter"/>
</dbReference>
<dbReference type="GO" id="GO:0000779">
    <property type="term" value="C:condensed chromosome, centromeric region"/>
    <property type="evidence" value="ECO:0007669"/>
    <property type="project" value="TreeGrafter"/>
</dbReference>
<accession>A0A915IH57</accession>
<dbReference type="WBParaSite" id="nRc.2.0.1.t12692-RA">
    <property type="protein sequence ID" value="nRc.2.0.1.t12692-RA"/>
    <property type="gene ID" value="nRc.2.0.1.g12692"/>
</dbReference>
<dbReference type="SUPFAM" id="SSF48371">
    <property type="entry name" value="ARM repeat"/>
    <property type="match status" value="1"/>
</dbReference>
<dbReference type="GO" id="GO:0007076">
    <property type="term" value="P:mitotic chromosome condensation"/>
    <property type="evidence" value="ECO:0007669"/>
    <property type="project" value="InterPro"/>
</dbReference>
<dbReference type="GO" id="GO:0000796">
    <property type="term" value="C:condensin complex"/>
    <property type="evidence" value="ECO:0007669"/>
    <property type="project" value="TreeGrafter"/>
</dbReference>
<name>A0A915IH57_ROMCU</name>
<reference evidence="2" key="1">
    <citation type="submission" date="2022-11" db="UniProtKB">
        <authorList>
            <consortium name="WormBaseParasite"/>
        </authorList>
    </citation>
    <scope>IDENTIFICATION</scope>
</reference>
<dbReference type="InterPro" id="IPR016024">
    <property type="entry name" value="ARM-type_fold"/>
</dbReference>
<dbReference type="Proteomes" id="UP000887565">
    <property type="component" value="Unplaced"/>
</dbReference>
<sequence>MMKVNSNGGQTIADQEISEDIRIILRGACLDSTLTIRRQGIETLTCLLQNQECIDQNLESTYLNCVFPCLADRESSVVDKTVESICSTIFDRLLKRNFHANDQDYMKCWRLLHTIEKSRPLIRYLSRFIQKYSTAHQSSLAKAVKNIVELVVSFHGSAEGLEFEPYVNAAWMVLAETSKFVNFSPFFALDIWLNGSLVSFCVENDPNNQILNYVCKLMLNRRSQMVPDETKPLITILIEKLVNYRVNPENIASILNLITNLDENLELFQQLSNCCKEFLSNLVYKGEIVVNDAIEEEIIRRLVTLGEVSLLQPPVIDKQLVFIVQVIIASNGQRDSNHWTTPGSQSGENYIKKSLIYLNERIRAVAVTTLGKLCLQDEDSAKRCVAALAFELANHNNDAYGKSNSLLQNNVIIVLSDMCIRYTSLVDRHVETLAECMRFELSFCFSFTGMFFIHFSNFTDIA</sequence>
<dbReference type="PANTHER" id="PTHR14222">
    <property type="entry name" value="CONDENSIN"/>
    <property type="match status" value="1"/>
</dbReference>
<proteinExistence type="predicted"/>
<dbReference type="InterPro" id="IPR026971">
    <property type="entry name" value="CND1/NCAPD3"/>
</dbReference>
<organism evidence="1 2">
    <name type="scientific">Romanomermis culicivorax</name>
    <name type="common">Nematode worm</name>
    <dbReference type="NCBI Taxonomy" id="13658"/>
    <lineage>
        <taxon>Eukaryota</taxon>
        <taxon>Metazoa</taxon>
        <taxon>Ecdysozoa</taxon>
        <taxon>Nematoda</taxon>
        <taxon>Enoplea</taxon>
        <taxon>Dorylaimia</taxon>
        <taxon>Mermithida</taxon>
        <taxon>Mermithoidea</taxon>
        <taxon>Mermithidae</taxon>
        <taxon>Romanomermis</taxon>
    </lineage>
</organism>
<evidence type="ECO:0000313" key="1">
    <source>
        <dbReference type="Proteomes" id="UP000887565"/>
    </source>
</evidence>
<dbReference type="AlphaFoldDB" id="A0A915IH57"/>
<dbReference type="GO" id="GO:0042393">
    <property type="term" value="F:histone binding"/>
    <property type="evidence" value="ECO:0007669"/>
    <property type="project" value="TreeGrafter"/>
</dbReference>
<keyword evidence="1" id="KW-1185">Reference proteome</keyword>
<protein>
    <submittedName>
        <fullName evidence="2">Uncharacterized protein</fullName>
    </submittedName>
</protein>